<accession>A0A1Y5FFJ3</accession>
<reference evidence="9" key="1">
    <citation type="journal article" date="2017" name="Proc. Natl. Acad. Sci. U.S.A.">
        <title>Simulation of Deepwater Horizon oil plume reveals substrate specialization within a complex community of hydrocarbon-degraders.</title>
        <authorList>
            <person name="Hu P."/>
            <person name="Dubinsky E.A."/>
            <person name="Probst A.J."/>
            <person name="Wang J."/>
            <person name="Sieber C.M.K."/>
            <person name="Tom L.M."/>
            <person name="Gardinali P."/>
            <person name="Banfield J.F."/>
            <person name="Atlas R.M."/>
            <person name="Andersen G.L."/>
        </authorList>
    </citation>
    <scope>NUCLEOTIDE SEQUENCE [LARGE SCALE GENOMIC DNA]</scope>
</reference>
<feature type="transmembrane region" description="Helical" evidence="6">
    <location>
        <begin position="297"/>
        <end position="314"/>
    </location>
</feature>
<feature type="transmembrane region" description="Helical" evidence="6">
    <location>
        <begin position="107"/>
        <end position="129"/>
    </location>
</feature>
<evidence type="ECO:0000256" key="3">
    <source>
        <dbReference type="ARBA" id="ARBA00022692"/>
    </source>
</evidence>
<protein>
    <recommendedName>
        <fullName evidence="7">Major facilitator superfamily (MFS) profile domain-containing protein</fullName>
    </recommendedName>
</protein>
<feature type="transmembrane region" description="Helical" evidence="6">
    <location>
        <begin position="320"/>
        <end position="337"/>
    </location>
</feature>
<dbReference type="GO" id="GO:0005886">
    <property type="term" value="C:plasma membrane"/>
    <property type="evidence" value="ECO:0007669"/>
    <property type="project" value="UniProtKB-SubCell"/>
</dbReference>
<dbReference type="InterPro" id="IPR011701">
    <property type="entry name" value="MFS"/>
</dbReference>
<evidence type="ECO:0000313" key="9">
    <source>
        <dbReference type="Proteomes" id="UP000196531"/>
    </source>
</evidence>
<organism evidence="8 9">
    <name type="scientific">Halobacteriovorax marinus</name>
    <dbReference type="NCBI Taxonomy" id="97084"/>
    <lineage>
        <taxon>Bacteria</taxon>
        <taxon>Pseudomonadati</taxon>
        <taxon>Bdellovibrionota</taxon>
        <taxon>Bacteriovoracia</taxon>
        <taxon>Bacteriovoracales</taxon>
        <taxon>Halobacteriovoraceae</taxon>
        <taxon>Halobacteriovorax</taxon>
    </lineage>
</organism>
<dbReference type="GO" id="GO:0022857">
    <property type="term" value="F:transmembrane transporter activity"/>
    <property type="evidence" value="ECO:0007669"/>
    <property type="project" value="InterPro"/>
</dbReference>
<evidence type="ECO:0000256" key="1">
    <source>
        <dbReference type="ARBA" id="ARBA00004651"/>
    </source>
</evidence>
<evidence type="ECO:0000256" key="4">
    <source>
        <dbReference type="ARBA" id="ARBA00022989"/>
    </source>
</evidence>
<evidence type="ECO:0000256" key="5">
    <source>
        <dbReference type="ARBA" id="ARBA00023136"/>
    </source>
</evidence>
<dbReference type="PANTHER" id="PTHR43124:SF3">
    <property type="entry name" value="CHLORAMPHENICOL EFFLUX PUMP RV0191"/>
    <property type="match status" value="1"/>
</dbReference>
<sequence length="415" mass="47341">MNNEGNKRVLSLLKKHFTIIFYCFLVTLFAGYGQSFYIGQFINSIRQELGFTRTEISFLYSLATFVASFNLAYLGGLIDKMKVWYFALITIAIMVISLFWLSLSYQMISFFIGFYLLRGFGQIVLGLVASTQIAKLFGKNRGKAQTMSSWGRSVGEGLWPLVIGLLLVKYSWRETFQFMGVLIIIVLVPATWFLLRKFPKYCLYEENESVLRNRSDESKSWKWIDVLRDYKVVGLMVSFAILPFVATGIFFQQGSIVEAKGWSEKVIPLSFIFFSISHIFTSYFVGQFIDRYSSRKLLPFMLWPLTISVILLAFFDQAFIGPLSFSFLGIAVGMSSLTRNSFWAETFGTESIGRIKGMDSNILVVGTSIAPVFFAKLLDLGVTLRELMLILLVITFFGNVAFYAFNKIYKKSENL</sequence>
<comment type="caution">
    <text evidence="8">The sequence shown here is derived from an EMBL/GenBank/DDBJ whole genome shotgun (WGS) entry which is preliminary data.</text>
</comment>
<dbReference type="InterPro" id="IPR036259">
    <property type="entry name" value="MFS_trans_sf"/>
</dbReference>
<dbReference type="Pfam" id="PF07690">
    <property type="entry name" value="MFS_1"/>
    <property type="match status" value="1"/>
</dbReference>
<proteinExistence type="predicted"/>
<feature type="transmembrane region" description="Helical" evidence="6">
    <location>
        <begin position="150"/>
        <end position="170"/>
    </location>
</feature>
<dbReference type="AlphaFoldDB" id="A0A1Y5FFJ3"/>
<dbReference type="SUPFAM" id="SSF103473">
    <property type="entry name" value="MFS general substrate transporter"/>
    <property type="match status" value="1"/>
</dbReference>
<dbReference type="InterPro" id="IPR050189">
    <property type="entry name" value="MFS_Efflux_Transporters"/>
</dbReference>
<dbReference type="InterPro" id="IPR020846">
    <property type="entry name" value="MFS_dom"/>
</dbReference>
<comment type="subcellular location">
    <subcellularLocation>
        <location evidence="1">Cell membrane</location>
        <topology evidence="1">Multi-pass membrane protein</topology>
    </subcellularLocation>
</comment>
<dbReference type="PROSITE" id="PS50850">
    <property type="entry name" value="MFS"/>
    <property type="match status" value="1"/>
</dbReference>
<keyword evidence="5 6" id="KW-0472">Membrane</keyword>
<feature type="transmembrane region" description="Helical" evidence="6">
    <location>
        <begin position="17"/>
        <end position="38"/>
    </location>
</feature>
<feature type="transmembrane region" description="Helical" evidence="6">
    <location>
        <begin position="232"/>
        <end position="251"/>
    </location>
</feature>
<keyword evidence="4 6" id="KW-1133">Transmembrane helix</keyword>
<evidence type="ECO:0000259" key="7">
    <source>
        <dbReference type="PROSITE" id="PS50850"/>
    </source>
</evidence>
<feature type="transmembrane region" description="Helical" evidence="6">
    <location>
        <begin position="266"/>
        <end position="285"/>
    </location>
</feature>
<keyword evidence="3 6" id="KW-0812">Transmembrane</keyword>
<gene>
    <name evidence="8" type="ORF">A9Q84_06930</name>
</gene>
<dbReference type="EMBL" id="MAAO01000005">
    <property type="protein sequence ID" value="OUR97923.1"/>
    <property type="molecule type" value="Genomic_DNA"/>
</dbReference>
<feature type="transmembrane region" description="Helical" evidence="6">
    <location>
        <begin position="387"/>
        <end position="405"/>
    </location>
</feature>
<dbReference type="Gene3D" id="1.20.1250.20">
    <property type="entry name" value="MFS general substrate transporter like domains"/>
    <property type="match status" value="2"/>
</dbReference>
<feature type="transmembrane region" description="Helical" evidence="6">
    <location>
        <begin position="176"/>
        <end position="195"/>
    </location>
</feature>
<feature type="domain" description="Major facilitator superfamily (MFS) profile" evidence="7">
    <location>
        <begin position="19"/>
        <end position="410"/>
    </location>
</feature>
<keyword evidence="2" id="KW-1003">Cell membrane</keyword>
<feature type="transmembrane region" description="Helical" evidence="6">
    <location>
        <begin position="358"/>
        <end position="375"/>
    </location>
</feature>
<evidence type="ECO:0000256" key="6">
    <source>
        <dbReference type="SAM" id="Phobius"/>
    </source>
</evidence>
<feature type="transmembrane region" description="Helical" evidence="6">
    <location>
        <begin position="58"/>
        <end position="76"/>
    </location>
</feature>
<evidence type="ECO:0000256" key="2">
    <source>
        <dbReference type="ARBA" id="ARBA00022475"/>
    </source>
</evidence>
<dbReference type="Proteomes" id="UP000196531">
    <property type="component" value="Unassembled WGS sequence"/>
</dbReference>
<dbReference type="PANTHER" id="PTHR43124">
    <property type="entry name" value="PURINE EFFLUX PUMP PBUE"/>
    <property type="match status" value="1"/>
</dbReference>
<evidence type="ECO:0000313" key="8">
    <source>
        <dbReference type="EMBL" id="OUR97923.1"/>
    </source>
</evidence>
<name>A0A1Y5FFJ3_9BACT</name>
<feature type="transmembrane region" description="Helical" evidence="6">
    <location>
        <begin position="83"/>
        <end position="101"/>
    </location>
</feature>